<feature type="domain" description="EF-hand" evidence="10">
    <location>
        <begin position="535"/>
        <end position="570"/>
    </location>
</feature>
<keyword evidence="3" id="KW-0285">Flavoprotein</keyword>
<evidence type="ECO:0000313" key="12">
    <source>
        <dbReference type="Proteomes" id="UP000184383"/>
    </source>
</evidence>
<dbReference type="Pfam" id="PF22366">
    <property type="entry name" value="NDH2_C"/>
    <property type="match status" value="1"/>
</dbReference>
<dbReference type="AlphaFoldDB" id="A0A1L9R6T9"/>
<dbReference type="FunFam" id="3.50.50.100:FF:000002">
    <property type="entry name" value="External alternative NAD(P)H-ubiquinone oxidoreductase B1, mitochondrial"/>
    <property type="match status" value="1"/>
</dbReference>
<keyword evidence="12" id="KW-1185">Reference proteome</keyword>
<dbReference type="GeneID" id="63752576"/>
<dbReference type="Pfam" id="PF07992">
    <property type="entry name" value="Pyr_redox_2"/>
    <property type="match status" value="1"/>
</dbReference>
<evidence type="ECO:0000256" key="7">
    <source>
        <dbReference type="ARBA" id="ARBA00023002"/>
    </source>
</evidence>
<dbReference type="OrthoDB" id="5376590at2759"/>
<dbReference type="Proteomes" id="UP000184383">
    <property type="component" value="Unassembled WGS sequence"/>
</dbReference>
<keyword evidence="9" id="KW-0472">Membrane</keyword>
<dbReference type="STRING" id="1073089.A0A1L9R6T9"/>
<evidence type="ECO:0000256" key="3">
    <source>
        <dbReference type="ARBA" id="ARBA00022630"/>
    </source>
</evidence>
<keyword evidence="4" id="KW-0274">FAD</keyword>
<evidence type="ECO:0000256" key="2">
    <source>
        <dbReference type="ARBA" id="ARBA00005272"/>
    </source>
</evidence>
<keyword evidence="9" id="KW-1133">Transmembrane helix</keyword>
<keyword evidence="6" id="KW-0809">Transit peptide</keyword>
<dbReference type="VEuPathDB" id="FungiDB:ASPWEDRAFT_46264"/>
<dbReference type="InterPro" id="IPR023753">
    <property type="entry name" value="FAD/NAD-binding_dom"/>
</dbReference>
<comment type="subcellular location">
    <subcellularLocation>
        <location evidence="1">Mitochondrion inner membrane</location>
        <topology evidence="1">Peripheral membrane protein</topology>
        <orientation evidence="1">Intermembrane side</orientation>
    </subcellularLocation>
</comment>
<name>A0A1L9R6T9_ASPWE</name>
<keyword evidence="9" id="KW-0812">Transmembrane</keyword>
<evidence type="ECO:0000256" key="5">
    <source>
        <dbReference type="ARBA" id="ARBA00022837"/>
    </source>
</evidence>
<keyword evidence="5" id="KW-0106">Calcium</keyword>
<evidence type="ECO:0000256" key="8">
    <source>
        <dbReference type="ARBA" id="ARBA00023027"/>
    </source>
</evidence>
<keyword evidence="8" id="KW-0520">NAD</keyword>
<dbReference type="InterPro" id="IPR036188">
    <property type="entry name" value="FAD/NAD-bd_sf"/>
</dbReference>
<dbReference type="RefSeq" id="XP_040684322.1">
    <property type="nucleotide sequence ID" value="XM_040836728.1"/>
</dbReference>
<dbReference type="GO" id="GO:0005509">
    <property type="term" value="F:calcium ion binding"/>
    <property type="evidence" value="ECO:0007669"/>
    <property type="project" value="InterPro"/>
</dbReference>
<dbReference type="InterPro" id="IPR011992">
    <property type="entry name" value="EF-hand-dom_pair"/>
</dbReference>
<dbReference type="PANTHER" id="PTHR43706">
    <property type="entry name" value="NADH DEHYDROGENASE"/>
    <property type="match status" value="1"/>
</dbReference>
<dbReference type="SUPFAM" id="SSF51905">
    <property type="entry name" value="FAD/NAD(P)-binding domain"/>
    <property type="match status" value="2"/>
</dbReference>
<dbReference type="FunFam" id="3.50.50.100:FF:000005">
    <property type="entry name" value="NADH-ubiquinone oxidoreductase 64 kDa subunit"/>
    <property type="match status" value="1"/>
</dbReference>
<dbReference type="PANTHER" id="PTHR43706:SF50">
    <property type="entry name" value="NADH DEHYDROGENASE (UBIQUINONE)-RELATED"/>
    <property type="match status" value="1"/>
</dbReference>
<keyword evidence="7" id="KW-0560">Oxidoreductase</keyword>
<reference evidence="12" key="1">
    <citation type="journal article" date="2017" name="Genome Biol.">
        <title>Comparative genomics reveals high biological diversity and specific adaptations in the industrially and medically important fungal genus Aspergillus.</title>
        <authorList>
            <person name="de Vries R.P."/>
            <person name="Riley R."/>
            <person name="Wiebenga A."/>
            <person name="Aguilar-Osorio G."/>
            <person name="Amillis S."/>
            <person name="Uchima C.A."/>
            <person name="Anderluh G."/>
            <person name="Asadollahi M."/>
            <person name="Askin M."/>
            <person name="Barry K."/>
            <person name="Battaglia E."/>
            <person name="Bayram O."/>
            <person name="Benocci T."/>
            <person name="Braus-Stromeyer S.A."/>
            <person name="Caldana C."/>
            <person name="Canovas D."/>
            <person name="Cerqueira G.C."/>
            <person name="Chen F."/>
            <person name="Chen W."/>
            <person name="Choi C."/>
            <person name="Clum A."/>
            <person name="Dos Santos R.A."/>
            <person name="Damasio A.R."/>
            <person name="Diallinas G."/>
            <person name="Emri T."/>
            <person name="Fekete E."/>
            <person name="Flipphi M."/>
            <person name="Freyberg S."/>
            <person name="Gallo A."/>
            <person name="Gournas C."/>
            <person name="Habgood R."/>
            <person name="Hainaut M."/>
            <person name="Harispe M.L."/>
            <person name="Henrissat B."/>
            <person name="Hilden K.S."/>
            <person name="Hope R."/>
            <person name="Hossain A."/>
            <person name="Karabika E."/>
            <person name="Karaffa L."/>
            <person name="Karanyi Z."/>
            <person name="Krasevec N."/>
            <person name="Kuo A."/>
            <person name="Kusch H."/>
            <person name="LaButti K."/>
            <person name="Lagendijk E.L."/>
            <person name="Lapidus A."/>
            <person name="Levasseur A."/>
            <person name="Lindquist E."/>
            <person name="Lipzen A."/>
            <person name="Logrieco A.F."/>
            <person name="MacCabe A."/>
            <person name="Maekelae M.R."/>
            <person name="Malavazi I."/>
            <person name="Melin P."/>
            <person name="Meyer V."/>
            <person name="Mielnichuk N."/>
            <person name="Miskei M."/>
            <person name="Molnar A.P."/>
            <person name="Mule G."/>
            <person name="Ngan C.Y."/>
            <person name="Orejas M."/>
            <person name="Orosz E."/>
            <person name="Ouedraogo J.P."/>
            <person name="Overkamp K.M."/>
            <person name="Park H.-S."/>
            <person name="Perrone G."/>
            <person name="Piumi F."/>
            <person name="Punt P.J."/>
            <person name="Ram A.F."/>
            <person name="Ramon A."/>
            <person name="Rauscher S."/>
            <person name="Record E."/>
            <person name="Riano-Pachon D.M."/>
            <person name="Robert V."/>
            <person name="Roehrig J."/>
            <person name="Ruller R."/>
            <person name="Salamov A."/>
            <person name="Salih N.S."/>
            <person name="Samson R.A."/>
            <person name="Sandor E."/>
            <person name="Sanguinetti M."/>
            <person name="Schuetze T."/>
            <person name="Sepcic K."/>
            <person name="Shelest E."/>
            <person name="Sherlock G."/>
            <person name="Sophianopoulou V."/>
            <person name="Squina F.M."/>
            <person name="Sun H."/>
            <person name="Susca A."/>
            <person name="Todd R.B."/>
            <person name="Tsang A."/>
            <person name="Unkles S.E."/>
            <person name="van de Wiele N."/>
            <person name="van Rossen-Uffink D."/>
            <person name="Oliveira J.V."/>
            <person name="Vesth T.C."/>
            <person name="Visser J."/>
            <person name="Yu J.-H."/>
            <person name="Zhou M."/>
            <person name="Andersen M.R."/>
            <person name="Archer D.B."/>
            <person name="Baker S.E."/>
            <person name="Benoit I."/>
            <person name="Brakhage A.A."/>
            <person name="Braus G.H."/>
            <person name="Fischer R."/>
            <person name="Frisvad J.C."/>
            <person name="Goldman G.H."/>
            <person name="Houbraken J."/>
            <person name="Oakley B."/>
            <person name="Pocsi I."/>
            <person name="Scazzocchio C."/>
            <person name="Seiboth B."/>
            <person name="vanKuyk P.A."/>
            <person name="Wortman J."/>
            <person name="Dyer P.S."/>
            <person name="Grigoriev I.V."/>
        </authorList>
    </citation>
    <scope>NUCLEOTIDE SEQUENCE [LARGE SCALE GENOMIC DNA]</scope>
    <source>
        <strain evidence="12">DTO 134E9</strain>
    </source>
</reference>
<dbReference type="Gene3D" id="3.50.50.100">
    <property type="match status" value="2"/>
</dbReference>
<organism evidence="11 12">
    <name type="scientific">Aspergillus wentii DTO 134E9</name>
    <dbReference type="NCBI Taxonomy" id="1073089"/>
    <lineage>
        <taxon>Eukaryota</taxon>
        <taxon>Fungi</taxon>
        <taxon>Dikarya</taxon>
        <taxon>Ascomycota</taxon>
        <taxon>Pezizomycotina</taxon>
        <taxon>Eurotiomycetes</taxon>
        <taxon>Eurotiomycetidae</taxon>
        <taxon>Eurotiales</taxon>
        <taxon>Aspergillaceae</taxon>
        <taxon>Aspergillus</taxon>
        <taxon>Aspergillus subgen. Cremei</taxon>
    </lineage>
</organism>
<feature type="transmembrane region" description="Helical" evidence="9">
    <location>
        <begin position="93"/>
        <end position="114"/>
    </location>
</feature>
<gene>
    <name evidence="11" type="ORF">ASPWEDRAFT_46264</name>
</gene>
<accession>A0A1L9R6T9</accession>
<dbReference type="InterPro" id="IPR054585">
    <property type="entry name" value="NDH2-like_C"/>
</dbReference>
<evidence type="ECO:0000256" key="9">
    <source>
        <dbReference type="SAM" id="Phobius"/>
    </source>
</evidence>
<evidence type="ECO:0000256" key="1">
    <source>
        <dbReference type="ARBA" id="ARBA00004137"/>
    </source>
</evidence>
<evidence type="ECO:0000256" key="6">
    <source>
        <dbReference type="ARBA" id="ARBA00022946"/>
    </source>
</evidence>
<evidence type="ECO:0000259" key="10">
    <source>
        <dbReference type="PROSITE" id="PS50222"/>
    </source>
</evidence>
<dbReference type="InterPro" id="IPR002048">
    <property type="entry name" value="EF_hand_dom"/>
</dbReference>
<dbReference type="EMBL" id="KV878217">
    <property type="protein sequence ID" value="OJJ30645.1"/>
    <property type="molecule type" value="Genomic_DNA"/>
</dbReference>
<proteinExistence type="inferred from homology"/>
<dbReference type="GO" id="GO:0003954">
    <property type="term" value="F:NADH dehydrogenase activity"/>
    <property type="evidence" value="ECO:0007669"/>
    <property type="project" value="InterPro"/>
</dbReference>
<protein>
    <recommendedName>
        <fullName evidence="10">EF-hand domain-containing protein</fullName>
    </recommendedName>
</protein>
<sequence length="688" mass="76537">MSAVLLRSRPDGSALRSIGLLSHRIHASRTAITTGRAASRALHAPRRRPFPRCFASTRPADVPLLSVRHKSAVAEAPNGPRQSSAISNIIFKAFAYCGFFIVSSGAAVVAFFIYDATTYRDDSSAEDIPVSELALNPRHGGPKNLPIAEVLVSDSDSEELQKQNDKPRLVILGTGWGSVALLKHLNPDDYHVTVVSPTNYFLFTPMLPSATVGTLGLRSLVEPVRRIIQQVNGHFLKARAEDVDFSEKLVEISQEDANGHKKSFYLPYDKLVIGVGCITNPHGVKGLEHCNFLKTIDDARQIKNKVLENMELACLPTTSDEERRRLLSFVVCGGGPTGVEFAAELFDLLNEDLLHSFPKILRNEISIHIIQSRSHILNTYDEALSKYAEARFSRDLVDVLTNSRVKEVQEDKVLFSQIEDGKTVVKEIPMGFCLWSTGVSRAEISKKLSDKLEGQNNKHALETDAHLRLIGAPLGDVYAIGDCSTVQNNVADNIVSFVRTIAWEKNKDPRKVHLNFREWSEVANRVKKRFPQASNHLRRLDKLFEQYDKDQSGTLEFGELAELLHQIDTKLTSLPATAQRANQQGEYLGKKLSKIAAALPGLRANEIDHGDLDEAVYKAFKYKHLGSLAYISNAAVFDFGGLNFSGGVLAMYLWRSVYFAQSVSLRTRCMLAMDWAKRALFGRDLMCF</sequence>
<evidence type="ECO:0000313" key="11">
    <source>
        <dbReference type="EMBL" id="OJJ30645.1"/>
    </source>
</evidence>
<dbReference type="PROSITE" id="PS00018">
    <property type="entry name" value="EF_HAND_1"/>
    <property type="match status" value="1"/>
</dbReference>
<dbReference type="GO" id="GO:0005743">
    <property type="term" value="C:mitochondrial inner membrane"/>
    <property type="evidence" value="ECO:0007669"/>
    <property type="project" value="UniProtKB-SubCell"/>
</dbReference>
<dbReference type="InterPro" id="IPR018247">
    <property type="entry name" value="EF_Hand_1_Ca_BS"/>
</dbReference>
<dbReference type="InterPro" id="IPR045024">
    <property type="entry name" value="NDH-2"/>
</dbReference>
<evidence type="ECO:0000256" key="4">
    <source>
        <dbReference type="ARBA" id="ARBA00022827"/>
    </source>
</evidence>
<dbReference type="PROSITE" id="PS50222">
    <property type="entry name" value="EF_HAND_2"/>
    <property type="match status" value="1"/>
</dbReference>
<dbReference type="SMART" id="SM00054">
    <property type="entry name" value="EFh"/>
    <property type="match status" value="1"/>
</dbReference>
<dbReference type="SUPFAM" id="SSF47473">
    <property type="entry name" value="EF-hand"/>
    <property type="match status" value="1"/>
</dbReference>
<comment type="similarity">
    <text evidence="2">Belongs to the NADH dehydrogenase family.</text>
</comment>